<reference evidence="1" key="1">
    <citation type="submission" date="2023-04" db="EMBL/GenBank/DDBJ databases">
        <title>Ambrosiozyma monospora NBRC 10751.</title>
        <authorList>
            <person name="Ichikawa N."/>
            <person name="Sato H."/>
            <person name="Tonouchi N."/>
        </authorList>
    </citation>
    <scope>NUCLEOTIDE SEQUENCE</scope>
    <source>
        <strain evidence="1">NBRC 10751</strain>
    </source>
</reference>
<keyword evidence="2" id="KW-1185">Reference proteome</keyword>
<evidence type="ECO:0000313" key="2">
    <source>
        <dbReference type="Proteomes" id="UP001165064"/>
    </source>
</evidence>
<protein>
    <submittedName>
        <fullName evidence="1">Unnamed protein product</fullName>
    </submittedName>
</protein>
<accession>A0ACB5TGQ8</accession>
<comment type="caution">
    <text evidence="1">The sequence shown here is derived from an EMBL/GenBank/DDBJ whole genome shotgun (WGS) entry which is preliminary data.</text>
</comment>
<dbReference type="Proteomes" id="UP001165064">
    <property type="component" value="Unassembled WGS sequence"/>
</dbReference>
<evidence type="ECO:0000313" key="1">
    <source>
        <dbReference type="EMBL" id="GME88054.1"/>
    </source>
</evidence>
<organism evidence="1 2">
    <name type="scientific">Ambrosiozyma monospora</name>
    <name type="common">Yeast</name>
    <name type="synonym">Endomycopsis monosporus</name>
    <dbReference type="NCBI Taxonomy" id="43982"/>
    <lineage>
        <taxon>Eukaryota</taxon>
        <taxon>Fungi</taxon>
        <taxon>Dikarya</taxon>
        <taxon>Ascomycota</taxon>
        <taxon>Saccharomycotina</taxon>
        <taxon>Pichiomycetes</taxon>
        <taxon>Pichiales</taxon>
        <taxon>Pichiaceae</taxon>
        <taxon>Ambrosiozyma</taxon>
    </lineage>
</organism>
<gene>
    <name evidence="1" type="ORF">Amon02_000830200</name>
</gene>
<name>A0ACB5TGQ8_AMBMO</name>
<dbReference type="EMBL" id="BSXS01007252">
    <property type="protein sequence ID" value="GME88054.1"/>
    <property type="molecule type" value="Genomic_DNA"/>
</dbReference>
<sequence length="159" mass="17729">MIQLFDKKDSYQPLPDVDDGHQAHHVNKRKIHKLHYLISAVALLALIGLGTTMLQVHDPDFEHHPPPPPHGRPPHGHKGGKPPPPPPFHKQPKEFHVNIKNFDSKTSPIDISNATAIFNEVNNALKQKNANLNPVGVSFIPAYIPEGTLLYRVMTLLVL</sequence>
<proteinExistence type="predicted"/>